<feature type="compositionally biased region" description="Low complexity" evidence="1">
    <location>
        <begin position="7"/>
        <end position="24"/>
    </location>
</feature>
<accession>A0ABY5MSL4</accession>
<name>A0ABY5MSL4_9SPHN</name>
<organism evidence="2 3">
    <name type="scientific">Sphingomonas glaciei</name>
    <dbReference type="NCBI Taxonomy" id="2938948"/>
    <lineage>
        <taxon>Bacteria</taxon>
        <taxon>Pseudomonadati</taxon>
        <taxon>Pseudomonadota</taxon>
        <taxon>Alphaproteobacteria</taxon>
        <taxon>Sphingomonadales</taxon>
        <taxon>Sphingomonadaceae</taxon>
        <taxon>Sphingomonas</taxon>
    </lineage>
</organism>
<dbReference type="EMBL" id="CP097253">
    <property type="protein sequence ID" value="UUR07495.1"/>
    <property type="molecule type" value="Genomic_DNA"/>
</dbReference>
<evidence type="ECO:0000256" key="1">
    <source>
        <dbReference type="SAM" id="MobiDB-lite"/>
    </source>
</evidence>
<evidence type="ECO:0000313" key="2">
    <source>
        <dbReference type="EMBL" id="UUR07495.1"/>
    </source>
</evidence>
<dbReference type="RefSeq" id="WP_257794146.1">
    <property type="nucleotide sequence ID" value="NZ_CP097253.1"/>
</dbReference>
<reference evidence="2 3" key="1">
    <citation type="submission" date="2022-05" db="EMBL/GenBank/DDBJ databases">
        <title>S8-45 Sphingomonas ultraviolaceadurans.</title>
        <authorList>
            <person name="Liu Y."/>
        </authorList>
    </citation>
    <scope>NUCLEOTIDE SEQUENCE [LARGE SCALE GENOMIC DNA]</scope>
    <source>
        <strain evidence="2 3">S8-45</strain>
    </source>
</reference>
<dbReference type="Proteomes" id="UP000831921">
    <property type="component" value="Chromosome"/>
</dbReference>
<protein>
    <submittedName>
        <fullName evidence="2">Uncharacterized protein</fullName>
    </submittedName>
</protein>
<feature type="region of interest" description="Disordered" evidence="1">
    <location>
        <begin position="1"/>
        <end position="24"/>
    </location>
</feature>
<sequence>MNRVVIARSAQPAAPRPAARPTRSARVAATITLSGRRAALFT</sequence>
<proteinExistence type="predicted"/>
<gene>
    <name evidence="2" type="ORF">M1K48_11175</name>
</gene>
<keyword evidence="3" id="KW-1185">Reference proteome</keyword>
<evidence type="ECO:0000313" key="3">
    <source>
        <dbReference type="Proteomes" id="UP000831921"/>
    </source>
</evidence>